<dbReference type="AlphaFoldDB" id="A0A9N9ZFX1"/>
<sequence>MTWRPDNNTNEDAGPSKQWTKFLDSLKEAPDESKAVVKRHRVAKRDRMSPKPNNAFAEDGGAYIALRRESSPTGRHSPPPQIRYGSRFYQGEDRRWRRDRSSSSSSSGSFSRPRQRFDDQHQESHNTHDAAPVSIDPSKAEDVTLHLSLPTAYDIEDALEEAARLRRIGHFKAAIEIYEQDLGQFLEIKYVMVQYAECLLEAGRISKFSELSMKLPDRLMDSLDLNWVLMKLRPDIHTTFPLDLQGVLDDASKVIHRNWPRLDSTEVQLLTYSLDRVGHNTDWYDLYRHFCDENMIWEFHDLFVSMASKFGPEATWRWFFPRMRNIPSNCLEQLDQDWVGEGTDTSVNFALLEISTTSGLRYLRMRDTKAEALECLEKAGEYAARLRSQDPRNIKSRPYLRWMAAKAMIEECPHRAWTLIEDELGSSSPLVRGFLTPIGVFPDQLWPLYAPFGDEQIRVVGTNYAVINKRLATIAKAAEEISDFLLRTACLKELVLNGAEGTEGIMEKLEGLWEESGHSDSISQMHLYQYLLIQDPSDDDKIRHRILLDGETSTGWAYYARCRVMAALATSERERNHYQKEADDFNNSRTAPYRMREHSVLRERSASRERSRPPMRGFHFPGPHRSSGDREREESPNFLRPSDDQKRNGKSQETSLEKPQPRVTLKRFALKEQEQNEIIRSREREAIGKREDDAIGTAAASSGKMTDLTVTEYGSKNPVTAEHEDEDEDTKSDETEIMRTLVEYGDPEDEDLPRRDSIDILPDGKAELESTHGKEDEGHPHNESNGTWS</sequence>
<dbReference type="OrthoDB" id="4838614at2759"/>
<feature type="region of interest" description="Disordered" evidence="1">
    <location>
        <begin position="682"/>
        <end position="789"/>
    </location>
</feature>
<protein>
    <submittedName>
        <fullName evidence="2">Uncharacterized protein</fullName>
    </submittedName>
</protein>
<proteinExistence type="predicted"/>
<feature type="region of interest" description="Disordered" evidence="1">
    <location>
        <begin position="574"/>
        <end position="664"/>
    </location>
</feature>
<evidence type="ECO:0000313" key="2">
    <source>
        <dbReference type="EMBL" id="CAH0054777.1"/>
    </source>
</evidence>
<feature type="compositionally biased region" description="Polar residues" evidence="1">
    <location>
        <begin position="699"/>
        <end position="718"/>
    </location>
</feature>
<feature type="compositionally biased region" description="Low complexity" evidence="1">
    <location>
        <begin position="102"/>
        <end position="112"/>
    </location>
</feature>
<accession>A0A9N9ZFX1</accession>
<gene>
    <name evidence="2" type="ORF">CSOL1703_00016334</name>
</gene>
<feature type="region of interest" description="Disordered" evidence="1">
    <location>
        <begin position="30"/>
        <end position="137"/>
    </location>
</feature>
<reference evidence="2" key="1">
    <citation type="submission" date="2021-10" db="EMBL/GenBank/DDBJ databases">
        <authorList>
            <person name="Piombo E."/>
        </authorList>
    </citation>
    <scope>NUCLEOTIDE SEQUENCE</scope>
</reference>
<dbReference type="EMBL" id="CABFOC020000052">
    <property type="protein sequence ID" value="CAH0054777.1"/>
    <property type="molecule type" value="Genomic_DNA"/>
</dbReference>
<feature type="compositionally biased region" description="Basic and acidic residues" evidence="1">
    <location>
        <begin position="626"/>
        <end position="647"/>
    </location>
</feature>
<feature type="compositionally biased region" description="Basic and acidic residues" evidence="1">
    <location>
        <begin position="752"/>
        <end position="782"/>
    </location>
</feature>
<evidence type="ECO:0000256" key="1">
    <source>
        <dbReference type="SAM" id="MobiDB-lite"/>
    </source>
</evidence>
<feature type="compositionally biased region" description="Basic and acidic residues" evidence="1">
    <location>
        <begin position="594"/>
        <end position="612"/>
    </location>
</feature>
<dbReference type="Proteomes" id="UP000775872">
    <property type="component" value="Unassembled WGS sequence"/>
</dbReference>
<feature type="compositionally biased region" description="Basic and acidic residues" evidence="1">
    <location>
        <begin position="682"/>
        <end position="693"/>
    </location>
</feature>
<evidence type="ECO:0000313" key="3">
    <source>
        <dbReference type="Proteomes" id="UP000775872"/>
    </source>
</evidence>
<comment type="caution">
    <text evidence="2">The sequence shown here is derived from an EMBL/GenBank/DDBJ whole genome shotgun (WGS) entry which is preliminary data.</text>
</comment>
<feature type="compositionally biased region" description="Basic and acidic residues" evidence="1">
    <location>
        <begin position="90"/>
        <end position="101"/>
    </location>
</feature>
<keyword evidence="3" id="KW-1185">Reference proteome</keyword>
<name>A0A9N9ZFX1_9HYPO</name>
<feature type="compositionally biased region" description="Basic and acidic residues" evidence="1">
    <location>
        <begin position="574"/>
        <end position="583"/>
    </location>
</feature>
<feature type="compositionally biased region" description="Basic and acidic residues" evidence="1">
    <location>
        <begin position="115"/>
        <end position="128"/>
    </location>
</feature>
<organism evidence="2 3">
    <name type="scientific">Clonostachys solani</name>
    <dbReference type="NCBI Taxonomy" id="160281"/>
    <lineage>
        <taxon>Eukaryota</taxon>
        <taxon>Fungi</taxon>
        <taxon>Dikarya</taxon>
        <taxon>Ascomycota</taxon>
        <taxon>Pezizomycotina</taxon>
        <taxon>Sordariomycetes</taxon>
        <taxon>Hypocreomycetidae</taxon>
        <taxon>Hypocreales</taxon>
        <taxon>Bionectriaceae</taxon>
        <taxon>Clonostachys</taxon>
    </lineage>
</organism>